<accession>A0A9Q9EHJ9</accession>
<evidence type="ECO:0000313" key="3">
    <source>
        <dbReference type="Proteomes" id="UP001056384"/>
    </source>
</evidence>
<evidence type="ECO:0000256" key="1">
    <source>
        <dbReference type="SAM" id="MobiDB-lite"/>
    </source>
</evidence>
<dbReference type="EMBL" id="CP099420">
    <property type="protein sequence ID" value="USW51060.1"/>
    <property type="molecule type" value="Genomic_DNA"/>
</dbReference>
<feature type="compositionally biased region" description="Basic and acidic residues" evidence="1">
    <location>
        <begin position="72"/>
        <end position="88"/>
    </location>
</feature>
<dbReference type="Proteomes" id="UP001056384">
    <property type="component" value="Chromosome 3"/>
</dbReference>
<feature type="region of interest" description="Disordered" evidence="1">
    <location>
        <begin position="193"/>
        <end position="223"/>
    </location>
</feature>
<keyword evidence="3" id="KW-1185">Reference proteome</keyword>
<feature type="compositionally biased region" description="Basic and acidic residues" evidence="1">
    <location>
        <begin position="29"/>
        <end position="45"/>
    </location>
</feature>
<sequence>MLTRTELLERFPLLTNLSARQIGRFERDLTTPHPRFSSDNREHRQQAAGSIVDPLRMSPGDATYMVSNLMIHKDGTSERSTTHRDSHTPSRKRRRIAPPTPEPEEEDQVEDDDEGTTLVDITDGAIPRQSLLTPGDTPSRAPPVQLHVNAGLQEEETPTRGPAVDDLMLENGMLRARLTEAEHEASELQVALAREQGEHMSEREKRMRLKRGMRAMADEEDQG</sequence>
<dbReference type="AlphaFoldDB" id="A0A9Q9EHJ9"/>
<feature type="region of interest" description="Disordered" evidence="1">
    <location>
        <begin position="29"/>
        <end position="59"/>
    </location>
</feature>
<evidence type="ECO:0000313" key="2">
    <source>
        <dbReference type="EMBL" id="USW51060.1"/>
    </source>
</evidence>
<reference evidence="2" key="1">
    <citation type="submission" date="2022-06" db="EMBL/GenBank/DDBJ databases">
        <title>Complete genome sequences of two strains of the flax pathogen Septoria linicola.</title>
        <authorList>
            <person name="Lapalu N."/>
            <person name="Simon A."/>
            <person name="Demenou B."/>
            <person name="Paumier D."/>
            <person name="Guillot M.-P."/>
            <person name="Gout L."/>
            <person name="Valade R."/>
        </authorList>
    </citation>
    <scope>NUCLEOTIDE SEQUENCE</scope>
    <source>
        <strain evidence="2">SE15195</strain>
    </source>
</reference>
<feature type="compositionally biased region" description="Acidic residues" evidence="1">
    <location>
        <begin position="102"/>
        <end position="115"/>
    </location>
</feature>
<name>A0A9Q9EHJ9_9PEZI</name>
<feature type="compositionally biased region" description="Basic and acidic residues" evidence="1">
    <location>
        <begin position="195"/>
        <end position="205"/>
    </location>
</feature>
<protein>
    <submittedName>
        <fullName evidence="2">Uncharacterized protein</fullName>
    </submittedName>
</protein>
<organism evidence="2 3">
    <name type="scientific">Septoria linicola</name>
    <dbReference type="NCBI Taxonomy" id="215465"/>
    <lineage>
        <taxon>Eukaryota</taxon>
        <taxon>Fungi</taxon>
        <taxon>Dikarya</taxon>
        <taxon>Ascomycota</taxon>
        <taxon>Pezizomycotina</taxon>
        <taxon>Dothideomycetes</taxon>
        <taxon>Dothideomycetidae</taxon>
        <taxon>Mycosphaerellales</taxon>
        <taxon>Mycosphaerellaceae</taxon>
        <taxon>Septoria</taxon>
    </lineage>
</organism>
<feature type="region of interest" description="Disordered" evidence="1">
    <location>
        <begin position="72"/>
        <end position="144"/>
    </location>
</feature>
<gene>
    <name evidence="2" type="ORF">Slin15195_G043790</name>
</gene>
<proteinExistence type="predicted"/>